<dbReference type="SUPFAM" id="SSF51905">
    <property type="entry name" value="FAD/NAD(P)-binding domain"/>
    <property type="match status" value="1"/>
</dbReference>
<keyword evidence="8" id="KW-0521">NADP</keyword>
<evidence type="ECO:0000256" key="2">
    <source>
        <dbReference type="ARBA" id="ARBA00004924"/>
    </source>
</evidence>
<feature type="compositionally biased region" description="Basic residues" evidence="13">
    <location>
        <begin position="150"/>
        <end position="167"/>
    </location>
</feature>
<gene>
    <name evidence="14" type="ORF">LTR05_005492</name>
</gene>
<evidence type="ECO:0000256" key="1">
    <source>
        <dbReference type="ARBA" id="ARBA00001974"/>
    </source>
</evidence>
<evidence type="ECO:0000256" key="10">
    <source>
        <dbReference type="ARBA" id="ARBA00030351"/>
    </source>
</evidence>
<dbReference type="Proteomes" id="UP001309876">
    <property type="component" value="Unassembled WGS sequence"/>
</dbReference>
<keyword evidence="15" id="KW-1185">Reference proteome</keyword>
<dbReference type="EC" id="1.14.13.196" evidence="4"/>
<comment type="caution">
    <text evidence="14">The sequence shown here is derived from an EMBL/GenBank/DDBJ whole genome shotgun (WGS) entry which is preliminary data.</text>
</comment>
<dbReference type="Pfam" id="PF13434">
    <property type="entry name" value="Lys_Orn_oxgnase"/>
    <property type="match status" value="1"/>
</dbReference>
<evidence type="ECO:0000256" key="5">
    <source>
        <dbReference type="ARBA" id="ARBA00018612"/>
    </source>
</evidence>
<keyword evidence="7" id="KW-0274">FAD</keyword>
<comment type="cofactor">
    <cofactor evidence="1">
        <name>FAD</name>
        <dbReference type="ChEBI" id="CHEBI:57692"/>
    </cofactor>
</comment>
<evidence type="ECO:0000256" key="4">
    <source>
        <dbReference type="ARBA" id="ARBA00012881"/>
    </source>
</evidence>
<keyword evidence="6" id="KW-0285">Flavoprotein</keyword>
<proteinExistence type="inferred from homology"/>
<dbReference type="PANTHER" id="PTHR38663:SF1">
    <property type="entry name" value="L-ORNITHINE N(5)-MONOOXYGENASE"/>
    <property type="match status" value="1"/>
</dbReference>
<feature type="region of interest" description="Disordered" evidence="13">
    <location>
        <begin position="147"/>
        <end position="167"/>
    </location>
</feature>
<evidence type="ECO:0000313" key="15">
    <source>
        <dbReference type="Proteomes" id="UP001309876"/>
    </source>
</evidence>
<feature type="region of interest" description="Disordered" evidence="13">
    <location>
        <begin position="539"/>
        <end position="568"/>
    </location>
</feature>
<dbReference type="EMBL" id="JAVRRJ010000005">
    <property type="protein sequence ID" value="KAK5084416.1"/>
    <property type="molecule type" value="Genomic_DNA"/>
</dbReference>
<accession>A0AAN7SYK0</accession>
<evidence type="ECO:0000256" key="9">
    <source>
        <dbReference type="ARBA" id="ARBA00023002"/>
    </source>
</evidence>
<dbReference type="GO" id="GO:0016491">
    <property type="term" value="F:oxidoreductase activity"/>
    <property type="evidence" value="ECO:0007669"/>
    <property type="project" value="UniProtKB-KW"/>
</dbReference>
<comment type="similarity">
    <text evidence="3">Belongs to the lysine N(6)-hydroxylase/L-ornithine N(5)-oxygenase family.</text>
</comment>
<reference evidence="14 15" key="1">
    <citation type="submission" date="2023-08" db="EMBL/GenBank/DDBJ databases">
        <title>Black Yeasts Isolated from many extreme environments.</title>
        <authorList>
            <person name="Coleine C."/>
            <person name="Stajich J.E."/>
            <person name="Selbmann L."/>
        </authorList>
    </citation>
    <scope>NUCLEOTIDE SEQUENCE [LARGE SCALE GENOMIC DNA]</scope>
    <source>
        <strain evidence="14 15">CCFEE 5910</strain>
    </source>
</reference>
<dbReference type="PANTHER" id="PTHR38663">
    <property type="match status" value="1"/>
</dbReference>
<evidence type="ECO:0000256" key="11">
    <source>
        <dbReference type="ARBA" id="ARBA00047598"/>
    </source>
</evidence>
<sequence length="584" mass="65249">MFYEIAIIGAGPCGLAVAARLREKTPSALFTNDEHARYWKKHKQRHNSIENERKKRKPSTDSGYVSESQNVQGLVPEHPSMIVLDAGSCSWLSTWKQSFRSLEISHLRSPLFFHLDPRDRDGLLAFAHEHNRTDELLEIPSVVGKELSKHEKKKQHTRRKKQSKAPHLKIDGRDQLDYFTPSSKLFEDYCEHIIERYKLRNVVHQAEVLEISYDGSSIRTNSGSFTIKTGTNSIIYTKIVIVATGPSTTPIIPGIPRGLGHSGMNHVFHPGGTDLPPALHSRITTTSEKVTIVIIGGGLTSAQLVHLLLNRYHKHTNLKLHLLLRHPSLKVKPFDVTLPWVSKIRNHLMASFYSADNDDERLAMLLEARNGGSITPYFAKMLRKHETEGRLKIHTSTELKLCGQEMWNTNTQTWTNLRYQNKTSDGENFLVQDPTARGLPDTSDHIIFCTSSAPSLPQIPFLRKLAESHPIVTLSGLPIPTEDLAWSSNVPLFFTGALAALRLGPGAANLMGARVGAERIAWVVEAMLGKRGGRGGLIDLSGGERWQRDGSTSEDDRRDSLEDRSDFTGSFSNQYAALSLSDSQ</sequence>
<name>A0AAN7SYK0_9EURO</name>
<evidence type="ECO:0000256" key="8">
    <source>
        <dbReference type="ARBA" id="ARBA00022857"/>
    </source>
</evidence>
<dbReference type="InterPro" id="IPR025700">
    <property type="entry name" value="Lys/Orn_oxygenase"/>
</dbReference>
<evidence type="ECO:0000256" key="7">
    <source>
        <dbReference type="ARBA" id="ARBA00022827"/>
    </source>
</evidence>
<dbReference type="InterPro" id="IPR036188">
    <property type="entry name" value="FAD/NAD-bd_sf"/>
</dbReference>
<comment type="catalytic activity">
    <reaction evidence="11">
        <text>L-ornithine + NADPH + O2 = N(5)-hydroxy-L-ornithine + NADP(+) + H2O</text>
        <dbReference type="Rhea" id="RHEA:41508"/>
        <dbReference type="ChEBI" id="CHEBI:15377"/>
        <dbReference type="ChEBI" id="CHEBI:15379"/>
        <dbReference type="ChEBI" id="CHEBI:46911"/>
        <dbReference type="ChEBI" id="CHEBI:57783"/>
        <dbReference type="ChEBI" id="CHEBI:58349"/>
        <dbReference type="ChEBI" id="CHEBI:78275"/>
        <dbReference type="EC" id="1.14.13.196"/>
    </reaction>
</comment>
<evidence type="ECO:0000256" key="3">
    <source>
        <dbReference type="ARBA" id="ARBA00007588"/>
    </source>
</evidence>
<comment type="catalytic activity">
    <reaction evidence="12">
        <text>L-ornithine + NADH + O2 = N(5)-hydroxy-L-ornithine + NAD(+) + H2O</text>
        <dbReference type="Rhea" id="RHEA:41512"/>
        <dbReference type="ChEBI" id="CHEBI:15377"/>
        <dbReference type="ChEBI" id="CHEBI:15379"/>
        <dbReference type="ChEBI" id="CHEBI:46911"/>
        <dbReference type="ChEBI" id="CHEBI:57540"/>
        <dbReference type="ChEBI" id="CHEBI:57945"/>
        <dbReference type="ChEBI" id="CHEBI:78275"/>
        <dbReference type="EC" id="1.14.13.196"/>
    </reaction>
</comment>
<comment type="pathway">
    <text evidence="2">Siderophore biosynthesis.</text>
</comment>
<evidence type="ECO:0000313" key="14">
    <source>
        <dbReference type="EMBL" id="KAK5084416.1"/>
    </source>
</evidence>
<dbReference type="AlphaFoldDB" id="A0AAN7SYK0"/>
<feature type="compositionally biased region" description="Basic and acidic residues" evidence="13">
    <location>
        <begin position="554"/>
        <end position="566"/>
    </location>
</feature>
<evidence type="ECO:0000256" key="6">
    <source>
        <dbReference type="ARBA" id="ARBA00022630"/>
    </source>
</evidence>
<protein>
    <recommendedName>
        <fullName evidence="5">L-ornithine N(5)-monooxygenase</fullName>
        <ecNumber evidence="4">1.14.13.196</ecNumber>
    </recommendedName>
    <alternativeName>
        <fullName evidence="10">L-ornithine N(5)-oxygenase</fullName>
    </alternativeName>
</protein>
<dbReference type="Gene3D" id="3.50.50.60">
    <property type="entry name" value="FAD/NAD(P)-binding domain"/>
    <property type="match status" value="1"/>
</dbReference>
<feature type="region of interest" description="Disordered" evidence="13">
    <location>
        <begin position="41"/>
        <end position="68"/>
    </location>
</feature>
<keyword evidence="9" id="KW-0560">Oxidoreductase</keyword>
<evidence type="ECO:0000256" key="12">
    <source>
        <dbReference type="ARBA" id="ARBA00049248"/>
    </source>
</evidence>
<organism evidence="14 15">
    <name type="scientific">Lithohypha guttulata</name>
    <dbReference type="NCBI Taxonomy" id="1690604"/>
    <lineage>
        <taxon>Eukaryota</taxon>
        <taxon>Fungi</taxon>
        <taxon>Dikarya</taxon>
        <taxon>Ascomycota</taxon>
        <taxon>Pezizomycotina</taxon>
        <taxon>Eurotiomycetes</taxon>
        <taxon>Chaetothyriomycetidae</taxon>
        <taxon>Chaetothyriales</taxon>
        <taxon>Trichomeriaceae</taxon>
        <taxon>Lithohypha</taxon>
    </lineage>
</organism>
<evidence type="ECO:0000256" key="13">
    <source>
        <dbReference type="SAM" id="MobiDB-lite"/>
    </source>
</evidence>